<accession>E1R2V2</accession>
<dbReference type="Pfam" id="PF07331">
    <property type="entry name" value="TctB"/>
    <property type="match status" value="1"/>
</dbReference>
<keyword evidence="4" id="KW-1185">Reference proteome</keyword>
<dbReference type="InterPro" id="IPR009936">
    <property type="entry name" value="DUF1468"/>
</dbReference>
<feature type="transmembrane region" description="Helical" evidence="1">
    <location>
        <begin position="68"/>
        <end position="101"/>
    </location>
</feature>
<dbReference type="EMBL" id="CP002116">
    <property type="protein sequence ID" value="ADK80384.1"/>
    <property type="molecule type" value="Genomic_DNA"/>
</dbReference>
<protein>
    <recommendedName>
        <fullName evidence="2">DUF1468 domain-containing protein</fullName>
    </recommendedName>
</protein>
<evidence type="ECO:0000256" key="1">
    <source>
        <dbReference type="SAM" id="Phobius"/>
    </source>
</evidence>
<dbReference type="OrthoDB" id="369902at2"/>
<dbReference type="eggNOG" id="ENOG5033JVP">
    <property type="taxonomic scope" value="Bacteria"/>
</dbReference>
<feature type="transmembrane region" description="Helical" evidence="1">
    <location>
        <begin position="113"/>
        <end position="131"/>
    </location>
</feature>
<evidence type="ECO:0000259" key="2">
    <source>
        <dbReference type="Pfam" id="PF07331"/>
    </source>
</evidence>
<name>E1R2V2_SEDSS</name>
<evidence type="ECO:0000313" key="3">
    <source>
        <dbReference type="EMBL" id="ADK80384.1"/>
    </source>
</evidence>
<evidence type="ECO:0000313" key="4">
    <source>
        <dbReference type="Proteomes" id="UP000002318"/>
    </source>
</evidence>
<dbReference type="KEGG" id="ssm:Spirs_1257"/>
<dbReference type="HOGENOM" id="CLU_1712104_0_0_12"/>
<feature type="domain" description="DUF1468" evidence="2">
    <location>
        <begin position="4"/>
        <end position="136"/>
    </location>
</feature>
<sequence length="143" mass="15829">MDLVISVIIIAISAFWIDQGITRYGFWPDGIPGGGFIPVLFGIVALIASVAVIALRKRKHEQPAPVDYTAFIPIGAGVVGIVFIQTLGISLAVFFLMFLWMKFLSKYSFLKSIGVSLAFTLFIFGVFRVWLRVPFPSGLFHLM</sequence>
<organism evidence="3 4">
    <name type="scientific">Sediminispirochaeta smaragdinae (strain DSM 11293 / JCM 15392 / SEBR 4228)</name>
    <name type="common">Spirochaeta smaragdinae</name>
    <dbReference type="NCBI Taxonomy" id="573413"/>
    <lineage>
        <taxon>Bacteria</taxon>
        <taxon>Pseudomonadati</taxon>
        <taxon>Spirochaetota</taxon>
        <taxon>Spirochaetia</taxon>
        <taxon>Spirochaetales</taxon>
        <taxon>Spirochaetaceae</taxon>
        <taxon>Sediminispirochaeta</taxon>
    </lineage>
</organism>
<reference evidence="3 4" key="1">
    <citation type="journal article" date="2010" name="Stand. Genomic Sci.">
        <title>Complete genome sequence of Spirochaeta smaragdinae type strain (SEBR 4228).</title>
        <authorList>
            <person name="Mavromatis K."/>
            <person name="Yasawong M."/>
            <person name="Chertkov O."/>
            <person name="Lapidus A."/>
            <person name="Lucas S."/>
            <person name="Nolan M."/>
            <person name="Del Rio T.G."/>
            <person name="Tice H."/>
            <person name="Cheng J.F."/>
            <person name="Pitluck S."/>
            <person name="Liolios K."/>
            <person name="Ivanova N."/>
            <person name="Tapia R."/>
            <person name="Han C."/>
            <person name="Bruce D."/>
            <person name="Goodwin L."/>
            <person name="Pati A."/>
            <person name="Chen A."/>
            <person name="Palaniappan K."/>
            <person name="Land M."/>
            <person name="Hauser L."/>
            <person name="Chang Y.J."/>
            <person name="Jeffries C.D."/>
            <person name="Detter J.C."/>
            <person name="Rohde M."/>
            <person name="Brambilla E."/>
            <person name="Spring S."/>
            <person name="Goker M."/>
            <person name="Sikorski J."/>
            <person name="Woyke T."/>
            <person name="Bristow J."/>
            <person name="Eisen J.A."/>
            <person name="Markowitz V."/>
            <person name="Hugenholtz P."/>
            <person name="Klenk H.P."/>
            <person name="Kyrpides N.C."/>
        </authorList>
    </citation>
    <scope>NUCLEOTIDE SEQUENCE [LARGE SCALE GENOMIC DNA]</scope>
    <source>
        <strain evidence="4">DSM 11293 / JCM 15392 / SEBR 4228</strain>
    </source>
</reference>
<dbReference type="AlphaFoldDB" id="E1R2V2"/>
<keyword evidence="1" id="KW-0812">Transmembrane</keyword>
<keyword evidence="1" id="KW-1133">Transmembrane helix</keyword>
<gene>
    <name evidence="3" type="ordered locus">Spirs_1257</name>
</gene>
<keyword evidence="1" id="KW-0472">Membrane</keyword>
<feature type="transmembrane region" description="Helical" evidence="1">
    <location>
        <begin position="36"/>
        <end position="56"/>
    </location>
</feature>
<dbReference type="STRING" id="573413.Spirs_1257"/>
<dbReference type="RefSeq" id="WP_013253848.1">
    <property type="nucleotide sequence ID" value="NC_014364.1"/>
</dbReference>
<dbReference type="Proteomes" id="UP000002318">
    <property type="component" value="Chromosome"/>
</dbReference>
<proteinExistence type="predicted"/>